<reference evidence="1" key="1">
    <citation type="journal article" date="2015" name="Nature">
        <title>Complex archaea that bridge the gap between prokaryotes and eukaryotes.</title>
        <authorList>
            <person name="Spang A."/>
            <person name="Saw J.H."/>
            <person name="Jorgensen S.L."/>
            <person name="Zaremba-Niedzwiedzka K."/>
            <person name="Martijn J."/>
            <person name="Lind A.E."/>
            <person name="van Eijk R."/>
            <person name="Schleper C."/>
            <person name="Guy L."/>
            <person name="Ettema T.J."/>
        </authorList>
    </citation>
    <scope>NUCLEOTIDE SEQUENCE</scope>
</reference>
<dbReference type="EMBL" id="LAZR01000583">
    <property type="protein sequence ID" value="KKN63667.1"/>
    <property type="molecule type" value="Genomic_DNA"/>
</dbReference>
<organism evidence="1">
    <name type="scientific">marine sediment metagenome</name>
    <dbReference type="NCBI Taxonomy" id="412755"/>
    <lineage>
        <taxon>unclassified sequences</taxon>
        <taxon>metagenomes</taxon>
        <taxon>ecological metagenomes</taxon>
    </lineage>
</organism>
<comment type="caution">
    <text evidence="1">The sequence shown here is derived from an EMBL/GenBank/DDBJ whole genome shotgun (WGS) entry which is preliminary data.</text>
</comment>
<gene>
    <name evidence="1" type="ORF">LCGC14_0499710</name>
</gene>
<evidence type="ECO:0000313" key="1">
    <source>
        <dbReference type="EMBL" id="KKN63667.1"/>
    </source>
</evidence>
<sequence length="180" mass="19963">MTLLDESTKEFGSMSVLLHNTNTASYCIEWFSKMTGASITLARVEAGKYLVTRKWAAGRELGDVTSDFNRANQAIIHFLNNVDIAKMNEQRVAAAKLYCINLFVKAEGLRPVTNPNLPKPRLQDAIGKKVIVKSTLGNCQIATGLLLQLVGNQVEIQVNPDSAFDDQPRQKFYTKQVSIC</sequence>
<proteinExistence type="predicted"/>
<protein>
    <submittedName>
        <fullName evidence="1">Uncharacterized protein</fullName>
    </submittedName>
</protein>
<accession>A0A0F9SMS5</accession>
<dbReference type="AlphaFoldDB" id="A0A0F9SMS5"/>
<name>A0A0F9SMS5_9ZZZZ</name>